<sequence length="584" mass="65664">MEVSCLKVNKLEKKIQIPENKKTEHREVLMISRKRIAMDFGIERKMNHFVHLKRSSGLDCFKTRLKMTGYKRFYTHQQKNMEDYQKSGPKAGCFEVNFYTKNISSQHNNDPKSPNVTGTKYSTSPADSFGSLDKHKCNEKNIVNLEKAIRKQPCSHEIKLYKKRYLMLILFAMCSMMNGFPQFQYTVVADIVACYYDVNLSDVNWTCVVYMALFLPLVFPVMYLMDKKGLKITLVIGAILNFLGSWVQCFSFSTDRYLVIMACQTIYALGQVFVLSLPPFIAGVWFGAGEVGLACALGVFGNQLGIALGFIIPPTIMTNNCTDQVDISYELSIIAYPMAAINTVILVIIIFVFHEKPNAFPSIAQATKPTCKTNYAKSLKKLFNDMPFVLLLLGYGLITGTYFSISTLMNEIVLIHFPGEEVDAGWMGAIMVFAGMIGSIILGALLDKTHKYKAISLFVFMASFVCMVAYSFLIRLEKIWIQFLMFSILGFIMTGYLPAGFDFGAEITYPEPEAMSASLLNASTQIFSIILTNIASPLLQMYGDFSSNVFFCACLLVGTILMACMKCELRRTNADQDAEETKPQ</sequence>
<dbReference type="InterPro" id="IPR020846">
    <property type="entry name" value="MFS_dom"/>
</dbReference>
<dbReference type="GO" id="GO:0016020">
    <property type="term" value="C:membrane"/>
    <property type="evidence" value="ECO:0007669"/>
    <property type="project" value="UniProtKB-SubCell"/>
</dbReference>
<evidence type="ECO:0000256" key="1">
    <source>
        <dbReference type="ARBA" id="ARBA00004141"/>
    </source>
</evidence>
<dbReference type="InterPro" id="IPR011701">
    <property type="entry name" value="MFS"/>
</dbReference>
<feature type="transmembrane region" description="Helical" evidence="5">
    <location>
        <begin position="387"/>
        <end position="405"/>
    </location>
</feature>
<evidence type="ECO:0000313" key="8">
    <source>
        <dbReference type="Proteomes" id="UP001497382"/>
    </source>
</evidence>
<evidence type="ECO:0000256" key="4">
    <source>
        <dbReference type="ARBA" id="ARBA00023136"/>
    </source>
</evidence>
<evidence type="ECO:0000313" key="7">
    <source>
        <dbReference type="EMBL" id="CAL1262768.1"/>
    </source>
</evidence>
<dbReference type="GO" id="GO:0097037">
    <property type="term" value="P:heme export"/>
    <property type="evidence" value="ECO:0007669"/>
    <property type="project" value="TreeGrafter"/>
</dbReference>
<dbReference type="GO" id="GO:0020037">
    <property type="term" value="F:heme binding"/>
    <property type="evidence" value="ECO:0007669"/>
    <property type="project" value="TreeGrafter"/>
</dbReference>
<keyword evidence="4 5" id="KW-0472">Membrane</keyword>
<proteinExistence type="predicted"/>
<feature type="domain" description="Major facilitator superfamily (MFS) profile" evidence="6">
    <location>
        <begin position="167"/>
        <end position="570"/>
    </location>
</feature>
<keyword evidence="3 5" id="KW-1133">Transmembrane helix</keyword>
<dbReference type="AlphaFoldDB" id="A0AAV1YV38"/>
<evidence type="ECO:0000256" key="5">
    <source>
        <dbReference type="SAM" id="Phobius"/>
    </source>
</evidence>
<feature type="transmembrane region" description="Helical" evidence="5">
    <location>
        <begin position="545"/>
        <end position="564"/>
    </location>
</feature>
<accession>A0AAV1YV38</accession>
<comment type="subcellular location">
    <subcellularLocation>
        <location evidence="1">Membrane</location>
        <topology evidence="1">Multi-pass membrane protein</topology>
    </subcellularLocation>
</comment>
<dbReference type="GO" id="GO:0015232">
    <property type="term" value="F:heme transmembrane transporter activity"/>
    <property type="evidence" value="ECO:0007669"/>
    <property type="project" value="TreeGrafter"/>
</dbReference>
<name>A0AAV1YV38_9ARAC</name>
<comment type="caution">
    <text evidence="7">The sequence shown here is derived from an EMBL/GenBank/DDBJ whole genome shotgun (WGS) entry which is preliminary data.</text>
</comment>
<feature type="transmembrane region" description="Helical" evidence="5">
    <location>
        <begin position="333"/>
        <end position="353"/>
    </location>
</feature>
<dbReference type="InterPro" id="IPR036259">
    <property type="entry name" value="MFS_trans_sf"/>
</dbReference>
<dbReference type="PANTHER" id="PTHR10924:SF4">
    <property type="entry name" value="GH15861P"/>
    <property type="match status" value="1"/>
</dbReference>
<organism evidence="7 8">
    <name type="scientific">Larinioides sclopetarius</name>
    <dbReference type="NCBI Taxonomy" id="280406"/>
    <lineage>
        <taxon>Eukaryota</taxon>
        <taxon>Metazoa</taxon>
        <taxon>Ecdysozoa</taxon>
        <taxon>Arthropoda</taxon>
        <taxon>Chelicerata</taxon>
        <taxon>Arachnida</taxon>
        <taxon>Araneae</taxon>
        <taxon>Araneomorphae</taxon>
        <taxon>Entelegynae</taxon>
        <taxon>Araneoidea</taxon>
        <taxon>Araneidae</taxon>
        <taxon>Larinioides</taxon>
    </lineage>
</organism>
<dbReference type="Pfam" id="PF07690">
    <property type="entry name" value="MFS_1"/>
    <property type="match status" value="1"/>
</dbReference>
<dbReference type="EMBL" id="CAXIEN010000006">
    <property type="protein sequence ID" value="CAL1262768.1"/>
    <property type="molecule type" value="Genomic_DNA"/>
</dbReference>
<dbReference type="Gene3D" id="1.20.1250.20">
    <property type="entry name" value="MFS general substrate transporter like domains"/>
    <property type="match status" value="2"/>
</dbReference>
<evidence type="ECO:0000259" key="6">
    <source>
        <dbReference type="PROSITE" id="PS50850"/>
    </source>
</evidence>
<dbReference type="PROSITE" id="PS50850">
    <property type="entry name" value="MFS"/>
    <property type="match status" value="1"/>
</dbReference>
<evidence type="ECO:0000256" key="3">
    <source>
        <dbReference type="ARBA" id="ARBA00022989"/>
    </source>
</evidence>
<feature type="transmembrane region" description="Helical" evidence="5">
    <location>
        <begin position="425"/>
        <end position="447"/>
    </location>
</feature>
<feature type="transmembrane region" description="Helical" evidence="5">
    <location>
        <begin position="519"/>
        <end position="539"/>
    </location>
</feature>
<feature type="transmembrane region" description="Helical" evidence="5">
    <location>
        <begin position="293"/>
        <end position="313"/>
    </location>
</feature>
<dbReference type="InterPro" id="IPR049680">
    <property type="entry name" value="FLVCR1-2_SLC49-like"/>
</dbReference>
<reference evidence="7 8" key="1">
    <citation type="submission" date="2024-04" db="EMBL/GenBank/DDBJ databases">
        <authorList>
            <person name="Rising A."/>
            <person name="Reimegard J."/>
            <person name="Sonavane S."/>
            <person name="Akerstrom W."/>
            <person name="Nylinder S."/>
            <person name="Hedman E."/>
            <person name="Kallberg Y."/>
        </authorList>
    </citation>
    <scope>NUCLEOTIDE SEQUENCE [LARGE SCALE GENOMIC DNA]</scope>
</reference>
<gene>
    <name evidence="7" type="ORF">LARSCL_LOCUS1187</name>
</gene>
<keyword evidence="2 5" id="KW-0812">Transmembrane</keyword>
<dbReference type="Proteomes" id="UP001497382">
    <property type="component" value="Unassembled WGS sequence"/>
</dbReference>
<keyword evidence="8" id="KW-1185">Reference proteome</keyword>
<dbReference type="SUPFAM" id="SSF103473">
    <property type="entry name" value="MFS general substrate transporter"/>
    <property type="match status" value="1"/>
</dbReference>
<feature type="transmembrane region" description="Helical" evidence="5">
    <location>
        <begin position="479"/>
        <end position="499"/>
    </location>
</feature>
<protein>
    <recommendedName>
        <fullName evidence="6">Major facilitator superfamily (MFS) profile domain-containing protein</fullName>
    </recommendedName>
</protein>
<feature type="transmembrane region" description="Helical" evidence="5">
    <location>
        <begin position="203"/>
        <end position="225"/>
    </location>
</feature>
<feature type="transmembrane region" description="Helical" evidence="5">
    <location>
        <begin position="265"/>
        <end position="286"/>
    </location>
</feature>
<evidence type="ECO:0000256" key="2">
    <source>
        <dbReference type="ARBA" id="ARBA00022692"/>
    </source>
</evidence>
<feature type="transmembrane region" description="Helical" evidence="5">
    <location>
        <begin position="165"/>
        <end position="183"/>
    </location>
</feature>
<dbReference type="PANTHER" id="PTHR10924">
    <property type="entry name" value="MAJOR FACILITATOR SUPERFAMILY PROTEIN-RELATED"/>
    <property type="match status" value="1"/>
</dbReference>
<feature type="transmembrane region" description="Helical" evidence="5">
    <location>
        <begin position="232"/>
        <end position="253"/>
    </location>
</feature>
<feature type="transmembrane region" description="Helical" evidence="5">
    <location>
        <begin position="454"/>
        <end position="473"/>
    </location>
</feature>